<dbReference type="Pfam" id="PF24981">
    <property type="entry name" value="Beta-prop_ATRN-LZTR1"/>
    <property type="match status" value="1"/>
</dbReference>
<organism evidence="5 6">
    <name type="scientific">Trypanosoma rangeli SC58</name>
    <dbReference type="NCBI Taxonomy" id="429131"/>
    <lineage>
        <taxon>Eukaryota</taxon>
        <taxon>Discoba</taxon>
        <taxon>Euglenozoa</taxon>
        <taxon>Kinetoplastea</taxon>
        <taxon>Metakinetoplastina</taxon>
        <taxon>Trypanosomatida</taxon>
        <taxon>Trypanosomatidae</taxon>
        <taxon>Trypanosoma</taxon>
        <taxon>Herpetosoma</taxon>
    </lineage>
</organism>
<dbReference type="OrthoDB" id="10250130at2759"/>
<dbReference type="Proteomes" id="UP000031737">
    <property type="component" value="Unassembled WGS sequence"/>
</dbReference>
<keyword evidence="2" id="KW-0677">Repeat</keyword>
<dbReference type="Gene3D" id="2.120.10.80">
    <property type="entry name" value="Kelch-type beta propeller"/>
    <property type="match status" value="2"/>
</dbReference>
<dbReference type="VEuPathDB" id="TriTrypDB:TRSC58_04564"/>
<gene>
    <name evidence="5" type="ORF">TRSC58_04564</name>
</gene>
<keyword evidence="1" id="KW-0880">Kelch repeat</keyword>
<evidence type="ECO:0000259" key="4">
    <source>
        <dbReference type="Pfam" id="PF24981"/>
    </source>
</evidence>
<comment type="caution">
    <text evidence="5">The sequence shown here is derived from an EMBL/GenBank/DDBJ whole genome shotgun (WGS) entry which is preliminary data.</text>
</comment>
<evidence type="ECO:0000313" key="6">
    <source>
        <dbReference type="Proteomes" id="UP000031737"/>
    </source>
</evidence>
<dbReference type="AlphaFoldDB" id="A0A061IX64"/>
<dbReference type="PANTHER" id="PTHR23244:SF498">
    <property type="entry name" value="C2 DOMAIN-CONTAINING PROTEIN"/>
    <property type="match status" value="1"/>
</dbReference>
<dbReference type="InterPro" id="IPR056737">
    <property type="entry name" value="Beta-prop_ATRN-MKLN-like"/>
</dbReference>
<dbReference type="EMBL" id="AUPL01004564">
    <property type="protein sequence ID" value="ESL07743.1"/>
    <property type="molecule type" value="Genomic_DNA"/>
</dbReference>
<keyword evidence="6" id="KW-1185">Reference proteome</keyword>
<dbReference type="Pfam" id="PF24681">
    <property type="entry name" value="Kelch_KLHDC2_KLHL20_DRC7"/>
    <property type="match status" value="1"/>
</dbReference>
<protein>
    <recommendedName>
        <fullName evidence="4">Attractin/MKLN-like beta-propeller domain-containing protein</fullName>
    </recommendedName>
</protein>
<dbReference type="InterPro" id="IPR015915">
    <property type="entry name" value="Kelch-typ_b-propeller"/>
</dbReference>
<evidence type="ECO:0000256" key="2">
    <source>
        <dbReference type="ARBA" id="ARBA00022737"/>
    </source>
</evidence>
<feature type="region of interest" description="Disordered" evidence="3">
    <location>
        <begin position="370"/>
        <end position="393"/>
    </location>
</feature>
<feature type="compositionally biased region" description="Polar residues" evidence="3">
    <location>
        <begin position="375"/>
        <end position="393"/>
    </location>
</feature>
<proteinExistence type="predicted"/>
<reference evidence="5 6" key="1">
    <citation type="submission" date="2013-07" db="EMBL/GenBank/DDBJ databases">
        <authorList>
            <person name="Stoco P.H."/>
            <person name="Wagner G."/>
            <person name="Gerber A."/>
            <person name="Zaha A."/>
            <person name="Thompson C."/>
            <person name="Bartholomeu D.C."/>
            <person name="Luckemeyer D.D."/>
            <person name="Bahia D."/>
            <person name="Loreto E."/>
            <person name="Prestes E.B."/>
            <person name="Lima F.M."/>
            <person name="Rodrigues-Luiz G."/>
            <person name="Vallejo G.A."/>
            <person name="Filho J.F."/>
            <person name="Monteiro K.M."/>
            <person name="Tyler K.M."/>
            <person name="de Almeida L.G."/>
            <person name="Ortiz M.F."/>
            <person name="Siervo M.A."/>
            <person name="de Moraes M.H."/>
            <person name="Cunha O.L."/>
            <person name="Mendonca-Neto R."/>
            <person name="Silva R."/>
            <person name="Teixeira S.M."/>
            <person name="Murta S.M."/>
            <person name="Sincero T.C."/>
            <person name="Mendes T.A."/>
            <person name="Urmenyi T.P."/>
            <person name="Silva V.G."/>
            <person name="da Rocha W.D."/>
            <person name="Andersson B."/>
            <person name="Romanha A.J."/>
            <person name="Steindel M."/>
            <person name="de Vasconcelos A.T."/>
            <person name="Grisard E.C."/>
        </authorList>
    </citation>
    <scope>NUCLEOTIDE SEQUENCE [LARGE SCALE GENOMIC DNA]</scope>
    <source>
        <strain evidence="5 6">SC58</strain>
    </source>
</reference>
<evidence type="ECO:0000256" key="1">
    <source>
        <dbReference type="ARBA" id="ARBA00022441"/>
    </source>
</evidence>
<dbReference type="SUPFAM" id="SSF117281">
    <property type="entry name" value="Kelch motif"/>
    <property type="match status" value="2"/>
</dbReference>
<evidence type="ECO:0000313" key="5">
    <source>
        <dbReference type="EMBL" id="ESL07743.1"/>
    </source>
</evidence>
<accession>A0A061IX64</accession>
<evidence type="ECO:0000256" key="3">
    <source>
        <dbReference type="SAM" id="MobiDB-lite"/>
    </source>
</evidence>
<feature type="domain" description="Attractin/MKLN-like beta-propeller" evidence="4">
    <location>
        <begin position="7"/>
        <end position="98"/>
    </location>
</feature>
<sequence length="393" mass="44818">MSLCYTASRWRSVQCEGEIPPGRIGHTLCANSAETKVFLYGGVNDRNESISNYLDDLYVFDVNKKRWSKIEMTGQVQCSRAFHSAVYYDGKIYIFGGCNGRGRFNKLFSTTEEGNCTQILANGQPPSTRYCHSAVLFEKCMYIFAGKCGGRNSNRRLSDLYLFDFRKNAWMECPQHGDPPTPRSAHAAFTCGRNMIMFGGRSARGECCEDMYMYNYDTCMWRQIESPNSASFFGRARNSVVVHHGRVVVFGGWNGKKKLNDLFTYHVDANTFEVMHEPDENCPSRRECHVAVVCKNTMVVFGGRFRGEFMSDTAELDLGPKTLKQTCRDWILRSSFKELHQDSRERVLPLRLQQFIESWRQLICRAEKAEPRTPLQDSVPNDALSSDGNSQHG</sequence>
<name>A0A061IX64_TRYRA</name>
<dbReference type="PANTHER" id="PTHR23244">
    <property type="entry name" value="KELCH REPEAT DOMAIN"/>
    <property type="match status" value="1"/>
</dbReference>